<dbReference type="Proteomes" id="UP001320876">
    <property type="component" value="Unassembled WGS sequence"/>
</dbReference>
<feature type="transmembrane region" description="Helical" evidence="1">
    <location>
        <begin position="70"/>
        <end position="89"/>
    </location>
</feature>
<evidence type="ECO:0000256" key="1">
    <source>
        <dbReference type="SAM" id="Phobius"/>
    </source>
</evidence>
<feature type="transmembrane region" description="Helical" evidence="1">
    <location>
        <begin position="373"/>
        <end position="393"/>
    </location>
</feature>
<feature type="transmembrane region" description="Helical" evidence="1">
    <location>
        <begin position="155"/>
        <end position="181"/>
    </location>
</feature>
<keyword evidence="3" id="KW-1185">Reference proteome</keyword>
<protein>
    <recommendedName>
        <fullName evidence="4">ABC transporter permease</fullName>
    </recommendedName>
</protein>
<accession>A0ABT3GD10</accession>
<keyword evidence="1" id="KW-0472">Membrane</keyword>
<reference evidence="2 3" key="1">
    <citation type="submission" date="2022-10" db="EMBL/GenBank/DDBJ databases">
        <title>Luteolibacter arcticus strain CCTCC AB 2014275, whole genome shotgun sequencing project.</title>
        <authorList>
            <person name="Zhao G."/>
            <person name="Shen L."/>
        </authorList>
    </citation>
    <scope>NUCLEOTIDE SEQUENCE [LARGE SCALE GENOMIC DNA]</scope>
    <source>
        <strain evidence="2 3">CCTCC AB 2014275</strain>
    </source>
</reference>
<evidence type="ECO:0000313" key="2">
    <source>
        <dbReference type="EMBL" id="MCW1921518.1"/>
    </source>
</evidence>
<gene>
    <name evidence="2" type="ORF">OKA05_03070</name>
</gene>
<evidence type="ECO:0008006" key="4">
    <source>
        <dbReference type="Google" id="ProtNLM"/>
    </source>
</evidence>
<proteinExistence type="predicted"/>
<comment type="caution">
    <text evidence="2">The sequence shown here is derived from an EMBL/GenBank/DDBJ whole genome shotgun (WGS) entry which is preliminary data.</text>
</comment>
<dbReference type="EMBL" id="JAPDDT010000001">
    <property type="protein sequence ID" value="MCW1921518.1"/>
    <property type="molecule type" value="Genomic_DNA"/>
</dbReference>
<feature type="transmembrane region" description="Helical" evidence="1">
    <location>
        <begin position="264"/>
        <end position="280"/>
    </location>
</feature>
<feature type="transmembrane region" description="Helical" evidence="1">
    <location>
        <begin position="188"/>
        <end position="207"/>
    </location>
</feature>
<dbReference type="RefSeq" id="WP_264485627.1">
    <property type="nucleotide sequence ID" value="NZ_JAPDDT010000001.1"/>
</dbReference>
<feature type="transmembrane region" description="Helical" evidence="1">
    <location>
        <begin position="330"/>
        <end position="353"/>
    </location>
</feature>
<sequence>MSASAATPAAVPPPVAGQLDEFSDKLSPMLVKELRQGLRAKTFVILFLALQGLLAVVLLSAIGASSDGDSGLTVSRVIFFFFSLAALVAQPLRGVGALHNEIKGNTIDLMVLTRLGAWRIVLGKWVAIVSQTALLLTAIVPYLILRYFFGRMDLFAELLLLGLIFVGSAIFTALTVGLSAIPSILVRGLLPLGVAVYLGAGIMAVTFGNELDDLIEFCTLQEKHAGWALLIFLSIGTYLAWMALAMGASMIAPMAENHSTSRRVIALGMLAVLAFLGWAGDVPREVMAVMLMLVGVPAIMIALTEPLQLLPPICRPFLKFGNLGKVVGRFLYPGWPSGVVFTGLMIAGITGVFFSRPGTMGRYMSSADTISTVMLVVSIGTLLLPALFMRVFLRRARNPLGVYILIGVLLCVVAIALAMIMGETRSDEYVWLFSWIPPVQMNVVAYIQSEHYSSATGGYASGTSPDFGPVLVTGIVTSSIYFVLLLICALRSFPAIREVEREAEDFVANKTSSPS</sequence>
<feature type="transmembrane region" description="Helical" evidence="1">
    <location>
        <begin position="286"/>
        <end position="310"/>
    </location>
</feature>
<keyword evidence="1" id="KW-1133">Transmembrane helix</keyword>
<feature type="transmembrane region" description="Helical" evidence="1">
    <location>
        <begin position="227"/>
        <end position="252"/>
    </location>
</feature>
<evidence type="ECO:0000313" key="3">
    <source>
        <dbReference type="Proteomes" id="UP001320876"/>
    </source>
</evidence>
<feature type="transmembrane region" description="Helical" evidence="1">
    <location>
        <begin position="42"/>
        <end position="64"/>
    </location>
</feature>
<keyword evidence="1" id="KW-0812">Transmembrane</keyword>
<feature type="transmembrane region" description="Helical" evidence="1">
    <location>
        <begin position="400"/>
        <end position="421"/>
    </location>
</feature>
<organism evidence="2 3">
    <name type="scientific">Luteolibacter arcticus</name>
    <dbReference type="NCBI Taxonomy" id="1581411"/>
    <lineage>
        <taxon>Bacteria</taxon>
        <taxon>Pseudomonadati</taxon>
        <taxon>Verrucomicrobiota</taxon>
        <taxon>Verrucomicrobiia</taxon>
        <taxon>Verrucomicrobiales</taxon>
        <taxon>Verrucomicrobiaceae</taxon>
        <taxon>Luteolibacter</taxon>
    </lineage>
</organism>
<feature type="transmembrane region" description="Helical" evidence="1">
    <location>
        <begin position="467"/>
        <end position="490"/>
    </location>
</feature>
<name>A0ABT3GD10_9BACT</name>
<feature type="transmembrane region" description="Helical" evidence="1">
    <location>
        <begin position="125"/>
        <end position="149"/>
    </location>
</feature>